<evidence type="ECO:0000256" key="1">
    <source>
        <dbReference type="SAM" id="MobiDB-lite"/>
    </source>
</evidence>
<dbReference type="AlphaFoldDB" id="A0AA88D846"/>
<organism evidence="2 3">
    <name type="scientific">Ficus carica</name>
    <name type="common">Common fig</name>
    <dbReference type="NCBI Taxonomy" id="3494"/>
    <lineage>
        <taxon>Eukaryota</taxon>
        <taxon>Viridiplantae</taxon>
        <taxon>Streptophyta</taxon>
        <taxon>Embryophyta</taxon>
        <taxon>Tracheophyta</taxon>
        <taxon>Spermatophyta</taxon>
        <taxon>Magnoliopsida</taxon>
        <taxon>eudicotyledons</taxon>
        <taxon>Gunneridae</taxon>
        <taxon>Pentapetalae</taxon>
        <taxon>rosids</taxon>
        <taxon>fabids</taxon>
        <taxon>Rosales</taxon>
        <taxon>Moraceae</taxon>
        <taxon>Ficeae</taxon>
        <taxon>Ficus</taxon>
    </lineage>
</organism>
<keyword evidence="3" id="KW-1185">Reference proteome</keyword>
<gene>
    <name evidence="2" type="ORF">TIFTF001_014397</name>
</gene>
<feature type="compositionally biased region" description="Polar residues" evidence="1">
    <location>
        <begin position="77"/>
        <end position="88"/>
    </location>
</feature>
<reference evidence="2" key="1">
    <citation type="submission" date="2023-07" db="EMBL/GenBank/DDBJ databases">
        <title>draft genome sequence of fig (Ficus carica).</title>
        <authorList>
            <person name="Takahashi T."/>
            <person name="Nishimura K."/>
        </authorList>
    </citation>
    <scope>NUCLEOTIDE SEQUENCE</scope>
</reference>
<sequence length="88" mass="9590">MSLSPLIPAILGPRFLSLQYPLLQSRGIFDLVTICGIITLAARRSTISVDLSFIFVFGVKDWTTHRRSPPSPSSKSQWIGQQSCLGGG</sequence>
<name>A0AA88D846_FICCA</name>
<comment type="caution">
    <text evidence="2">The sequence shown here is derived from an EMBL/GenBank/DDBJ whole genome shotgun (WGS) entry which is preliminary data.</text>
</comment>
<accession>A0AA88D846</accession>
<dbReference type="Proteomes" id="UP001187192">
    <property type="component" value="Unassembled WGS sequence"/>
</dbReference>
<proteinExistence type="predicted"/>
<dbReference type="EMBL" id="BTGU01000020">
    <property type="protein sequence ID" value="GMN45192.1"/>
    <property type="molecule type" value="Genomic_DNA"/>
</dbReference>
<evidence type="ECO:0000313" key="2">
    <source>
        <dbReference type="EMBL" id="GMN45192.1"/>
    </source>
</evidence>
<feature type="region of interest" description="Disordered" evidence="1">
    <location>
        <begin position="64"/>
        <end position="88"/>
    </location>
</feature>
<protein>
    <submittedName>
        <fullName evidence="2">Uncharacterized protein</fullName>
    </submittedName>
</protein>
<evidence type="ECO:0000313" key="3">
    <source>
        <dbReference type="Proteomes" id="UP001187192"/>
    </source>
</evidence>